<organism evidence="1 2">
    <name type="scientific">Coprinopsis marcescibilis</name>
    <name type="common">Agaric fungus</name>
    <name type="synonym">Psathyrella marcescibilis</name>
    <dbReference type="NCBI Taxonomy" id="230819"/>
    <lineage>
        <taxon>Eukaryota</taxon>
        <taxon>Fungi</taxon>
        <taxon>Dikarya</taxon>
        <taxon>Basidiomycota</taxon>
        <taxon>Agaricomycotina</taxon>
        <taxon>Agaricomycetes</taxon>
        <taxon>Agaricomycetidae</taxon>
        <taxon>Agaricales</taxon>
        <taxon>Agaricineae</taxon>
        <taxon>Psathyrellaceae</taxon>
        <taxon>Coprinopsis</taxon>
    </lineage>
</organism>
<accession>A0A5C3KZ33</accession>
<keyword evidence="2" id="KW-1185">Reference proteome</keyword>
<dbReference type="EMBL" id="ML210186">
    <property type="protein sequence ID" value="TFK25460.1"/>
    <property type="molecule type" value="Genomic_DNA"/>
</dbReference>
<sequence length="145" mass="16271">MDTLYNLALSGCQSLEHLELQFNEDEIRKHSLPSIPDSGEYDHGLGTLGIITDKTHLGLTVHDKIAIATFLDRLFPDLQEVWGTAKEEWEEINAWIQSYQALRARALATYFNIAQNNSKDVSYTDRDVQVSTDTTATASINNSDP</sequence>
<evidence type="ECO:0000313" key="2">
    <source>
        <dbReference type="Proteomes" id="UP000307440"/>
    </source>
</evidence>
<reference evidence="1 2" key="1">
    <citation type="journal article" date="2019" name="Nat. Ecol. Evol.">
        <title>Megaphylogeny resolves global patterns of mushroom evolution.</title>
        <authorList>
            <person name="Varga T."/>
            <person name="Krizsan K."/>
            <person name="Foldi C."/>
            <person name="Dima B."/>
            <person name="Sanchez-Garcia M."/>
            <person name="Sanchez-Ramirez S."/>
            <person name="Szollosi G.J."/>
            <person name="Szarkandi J.G."/>
            <person name="Papp V."/>
            <person name="Albert L."/>
            <person name="Andreopoulos W."/>
            <person name="Angelini C."/>
            <person name="Antonin V."/>
            <person name="Barry K.W."/>
            <person name="Bougher N.L."/>
            <person name="Buchanan P."/>
            <person name="Buyck B."/>
            <person name="Bense V."/>
            <person name="Catcheside P."/>
            <person name="Chovatia M."/>
            <person name="Cooper J."/>
            <person name="Damon W."/>
            <person name="Desjardin D."/>
            <person name="Finy P."/>
            <person name="Geml J."/>
            <person name="Haridas S."/>
            <person name="Hughes K."/>
            <person name="Justo A."/>
            <person name="Karasinski D."/>
            <person name="Kautmanova I."/>
            <person name="Kiss B."/>
            <person name="Kocsube S."/>
            <person name="Kotiranta H."/>
            <person name="LaButti K.M."/>
            <person name="Lechner B.E."/>
            <person name="Liimatainen K."/>
            <person name="Lipzen A."/>
            <person name="Lukacs Z."/>
            <person name="Mihaltcheva S."/>
            <person name="Morgado L.N."/>
            <person name="Niskanen T."/>
            <person name="Noordeloos M.E."/>
            <person name="Ohm R.A."/>
            <person name="Ortiz-Santana B."/>
            <person name="Ovrebo C."/>
            <person name="Racz N."/>
            <person name="Riley R."/>
            <person name="Savchenko A."/>
            <person name="Shiryaev A."/>
            <person name="Soop K."/>
            <person name="Spirin V."/>
            <person name="Szebenyi C."/>
            <person name="Tomsovsky M."/>
            <person name="Tulloss R.E."/>
            <person name="Uehling J."/>
            <person name="Grigoriev I.V."/>
            <person name="Vagvolgyi C."/>
            <person name="Papp T."/>
            <person name="Martin F.M."/>
            <person name="Miettinen O."/>
            <person name="Hibbett D.S."/>
            <person name="Nagy L.G."/>
        </authorList>
    </citation>
    <scope>NUCLEOTIDE SEQUENCE [LARGE SCALE GENOMIC DNA]</scope>
    <source>
        <strain evidence="1 2">CBS 121175</strain>
    </source>
</reference>
<protein>
    <submittedName>
        <fullName evidence="1">Uncharacterized protein</fullName>
    </submittedName>
</protein>
<name>A0A5C3KZ33_COPMA</name>
<proteinExistence type="predicted"/>
<evidence type="ECO:0000313" key="1">
    <source>
        <dbReference type="EMBL" id="TFK25460.1"/>
    </source>
</evidence>
<dbReference type="OrthoDB" id="3054875at2759"/>
<gene>
    <name evidence="1" type="ORF">FA15DRAFT_668539</name>
</gene>
<dbReference type="AlphaFoldDB" id="A0A5C3KZ33"/>
<dbReference type="Proteomes" id="UP000307440">
    <property type="component" value="Unassembled WGS sequence"/>
</dbReference>